<dbReference type="KEGG" id="ssai:N0B31_10790"/>
<dbReference type="InterPro" id="IPR000182">
    <property type="entry name" value="GNAT_dom"/>
</dbReference>
<dbReference type="AlphaFoldDB" id="A0A9E7U6T0"/>
<dbReference type="PANTHER" id="PTHR43877">
    <property type="entry name" value="AMINOALKYLPHOSPHONATE N-ACETYLTRANSFERASE-RELATED-RELATED"/>
    <property type="match status" value="1"/>
</dbReference>
<dbReference type="Gene3D" id="3.40.630.30">
    <property type="match status" value="1"/>
</dbReference>
<feature type="domain" description="N-acetyltransferase" evidence="3">
    <location>
        <begin position="1"/>
        <end position="161"/>
    </location>
</feature>
<dbReference type="RefSeq" id="WP_260643874.1">
    <property type="nucleotide sequence ID" value="NZ_CP104003.1"/>
</dbReference>
<dbReference type="GeneID" id="74942914"/>
<organism evidence="4 5">
    <name type="scientific">Salinirubellus salinus</name>
    <dbReference type="NCBI Taxonomy" id="1364945"/>
    <lineage>
        <taxon>Archaea</taxon>
        <taxon>Methanobacteriati</taxon>
        <taxon>Methanobacteriota</taxon>
        <taxon>Stenosarchaea group</taxon>
        <taxon>Halobacteria</taxon>
        <taxon>Halobacteriales</taxon>
        <taxon>Natronomonadaceae</taxon>
        <taxon>Salinirubellus</taxon>
    </lineage>
</organism>
<dbReference type="PROSITE" id="PS51186">
    <property type="entry name" value="GNAT"/>
    <property type="match status" value="1"/>
</dbReference>
<protein>
    <submittedName>
        <fullName evidence="4">GNAT family N-acetyltransferase</fullName>
    </submittedName>
</protein>
<keyword evidence="5" id="KW-1185">Reference proteome</keyword>
<evidence type="ECO:0000256" key="2">
    <source>
        <dbReference type="ARBA" id="ARBA00023315"/>
    </source>
</evidence>
<dbReference type="PANTHER" id="PTHR43877:SF2">
    <property type="entry name" value="AMINOALKYLPHOSPHONATE N-ACETYLTRANSFERASE-RELATED"/>
    <property type="match status" value="1"/>
</dbReference>
<evidence type="ECO:0000259" key="3">
    <source>
        <dbReference type="PROSITE" id="PS51186"/>
    </source>
</evidence>
<dbReference type="EMBL" id="CP104003">
    <property type="protein sequence ID" value="UWM56760.1"/>
    <property type="molecule type" value="Genomic_DNA"/>
</dbReference>
<keyword evidence="2" id="KW-0012">Acyltransferase</keyword>
<reference evidence="4" key="1">
    <citation type="submission" date="2022-09" db="EMBL/GenBank/DDBJ databases">
        <title>Diverse halophilic archaea isolated from saline environments.</title>
        <authorList>
            <person name="Cui H.-L."/>
        </authorList>
    </citation>
    <scope>NUCLEOTIDE SEQUENCE</scope>
    <source>
        <strain evidence="4">ZS-35-S2</strain>
    </source>
</reference>
<keyword evidence="1" id="KW-0808">Transferase</keyword>
<dbReference type="CDD" id="cd04301">
    <property type="entry name" value="NAT_SF"/>
    <property type="match status" value="1"/>
</dbReference>
<evidence type="ECO:0000256" key="1">
    <source>
        <dbReference type="ARBA" id="ARBA00022679"/>
    </source>
</evidence>
<evidence type="ECO:0000313" key="4">
    <source>
        <dbReference type="EMBL" id="UWM56760.1"/>
    </source>
</evidence>
<gene>
    <name evidence="4" type="ORF">N0B31_10790</name>
</gene>
<accession>A0A9E7U6T0</accession>
<dbReference type="GO" id="GO:0016747">
    <property type="term" value="F:acyltransferase activity, transferring groups other than amino-acyl groups"/>
    <property type="evidence" value="ECO:0007669"/>
    <property type="project" value="InterPro"/>
</dbReference>
<dbReference type="SUPFAM" id="SSF55729">
    <property type="entry name" value="Acyl-CoA N-acyltransferases (Nat)"/>
    <property type="match status" value="1"/>
</dbReference>
<evidence type="ECO:0000313" key="5">
    <source>
        <dbReference type="Proteomes" id="UP001057580"/>
    </source>
</evidence>
<dbReference type="Proteomes" id="UP001057580">
    <property type="component" value="Chromosome"/>
</dbReference>
<dbReference type="InterPro" id="IPR016181">
    <property type="entry name" value="Acyl_CoA_acyltransferase"/>
</dbReference>
<dbReference type="Pfam" id="PF00583">
    <property type="entry name" value="Acetyltransf_1"/>
    <property type="match status" value="1"/>
</dbReference>
<sequence>MQVRPANPEDTESMMHLHVASIHAFGPETYTDEQVEAWATLPDGAPGYPIGEPGEYYVVAERDDGLAGFGHLTDDGEGYGTDAAVEAVYVGPDHAGRGVGSAILAHLEGYARASGHESLGLWASLNAVPFYEASGWERVAERDHETSGAVLTVVEMRRDLGGARTEL</sequence>
<dbReference type="InterPro" id="IPR050832">
    <property type="entry name" value="Bact_Acetyltransf"/>
</dbReference>
<name>A0A9E7U6T0_9EURY</name>
<proteinExistence type="predicted"/>